<gene>
    <name evidence="1" type="ORF">C8F04DRAFT_1396853</name>
</gene>
<dbReference type="InterPro" id="IPR059179">
    <property type="entry name" value="MLKL-like_MCAfunc"/>
</dbReference>
<dbReference type="GO" id="GO:0007166">
    <property type="term" value="P:cell surface receptor signaling pathway"/>
    <property type="evidence" value="ECO:0007669"/>
    <property type="project" value="InterPro"/>
</dbReference>
<protein>
    <submittedName>
        <fullName evidence="1">Uncharacterized protein</fullName>
    </submittedName>
</protein>
<sequence length="201" mass="22046">MQLPFPSREEAPVADREGQTQILEAADAFPPLKSAVGGVLALWDIAERAKHSKSDAREIARRTGTILSVIADAVLDGSPISPLMHQSIERFTVLLHDIHRLMVSMSLTNRVSRIVHLNRNESALLGMKTKLEDAYRDFLAASALRVEAQQATIASQQAELAVQQAKLAVQQMQLANRQKQLASKLSQILFCSGLTVFLANP</sequence>
<name>A0AAD6X0D2_9AGAR</name>
<keyword evidence="2" id="KW-1185">Reference proteome</keyword>
<dbReference type="InterPro" id="IPR036537">
    <property type="entry name" value="Adaptor_Cbl_N_dom_sf"/>
</dbReference>
<organism evidence="1 2">
    <name type="scientific">Mycena alexandri</name>
    <dbReference type="NCBI Taxonomy" id="1745969"/>
    <lineage>
        <taxon>Eukaryota</taxon>
        <taxon>Fungi</taxon>
        <taxon>Dikarya</taxon>
        <taxon>Basidiomycota</taxon>
        <taxon>Agaricomycotina</taxon>
        <taxon>Agaricomycetes</taxon>
        <taxon>Agaricomycetidae</taxon>
        <taxon>Agaricales</taxon>
        <taxon>Marasmiineae</taxon>
        <taxon>Mycenaceae</taxon>
        <taxon>Mycena</taxon>
    </lineage>
</organism>
<proteinExistence type="predicted"/>
<comment type="caution">
    <text evidence="1">The sequence shown here is derived from an EMBL/GenBank/DDBJ whole genome shotgun (WGS) entry which is preliminary data.</text>
</comment>
<reference evidence="1" key="1">
    <citation type="submission" date="2023-03" db="EMBL/GenBank/DDBJ databases">
        <title>Massive genome expansion in bonnet fungi (Mycena s.s.) driven by repeated elements and novel gene families across ecological guilds.</title>
        <authorList>
            <consortium name="Lawrence Berkeley National Laboratory"/>
            <person name="Harder C.B."/>
            <person name="Miyauchi S."/>
            <person name="Viragh M."/>
            <person name="Kuo A."/>
            <person name="Thoen E."/>
            <person name="Andreopoulos B."/>
            <person name="Lu D."/>
            <person name="Skrede I."/>
            <person name="Drula E."/>
            <person name="Henrissat B."/>
            <person name="Morin E."/>
            <person name="Kohler A."/>
            <person name="Barry K."/>
            <person name="LaButti K."/>
            <person name="Morin E."/>
            <person name="Salamov A."/>
            <person name="Lipzen A."/>
            <person name="Mereny Z."/>
            <person name="Hegedus B."/>
            <person name="Baldrian P."/>
            <person name="Stursova M."/>
            <person name="Weitz H."/>
            <person name="Taylor A."/>
            <person name="Grigoriev I.V."/>
            <person name="Nagy L.G."/>
            <person name="Martin F."/>
            <person name="Kauserud H."/>
        </authorList>
    </citation>
    <scope>NUCLEOTIDE SEQUENCE</scope>
    <source>
        <strain evidence="1">CBHHK200</strain>
    </source>
</reference>
<accession>A0AAD6X0D2</accession>
<dbReference type="Proteomes" id="UP001218188">
    <property type="component" value="Unassembled WGS sequence"/>
</dbReference>
<dbReference type="Gene3D" id="1.20.930.20">
    <property type="entry name" value="Adaptor protein Cbl, N-terminal domain"/>
    <property type="match status" value="1"/>
</dbReference>
<dbReference type="AlphaFoldDB" id="A0AAD6X0D2"/>
<dbReference type="EMBL" id="JARJCM010000077">
    <property type="protein sequence ID" value="KAJ7031927.1"/>
    <property type="molecule type" value="Genomic_DNA"/>
</dbReference>
<dbReference type="CDD" id="cd21037">
    <property type="entry name" value="MLKL_NTD"/>
    <property type="match status" value="1"/>
</dbReference>
<evidence type="ECO:0000313" key="2">
    <source>
        <dbReference type="Proteomes" id="UP001218188"/>
    </source>
</evidence>
<evidence type="ECO:0000313" key="1">
    <source>
        <dbReference type="EMBL" id="KAJ7031927.1"/>
    </source>
</evidence>